<dbReference type="UniPathway" id="UPA00028">
    <property type="reaction ID" value="UER00005"/>
</dbReference>
<dbReference type="OrthoDB" id="2020436at2759"/>
<gene>
    <name evidence="12" type="primary">PAN6_1</name>
    <name evidence="12" type="ORF">IMSHALPRED_000137</name>
</gene>
<evidence type="ECO:0000256" key="11">
    <source>
        <dbReference type="ARBA" id="ARBA00048258"/>
    </source>
</evidence>
<dbReference type="EC" id="6.3.2.1" evidence="3"/>
<protein>
    <recommendedName>
        <fullName evidence="4">Pantoate--beta-alanine ligase</fullName>
        <ecNumber evidence="3">6.3.2.1</ecNumber>
    </recommendedName>
    <alternativeName>
        <fullName evidence="10">Pantoate-activating enzyme</fullName>
    </alternativeName>
    <alternativeName>
        <fullName evidence="9">Pantothenate synthetase</fullName>
    </alternativeName>
</protein>
<dbReference type="Gene3D" id="3.40.50.620">
    <property type="entry name" value="HUPs"/>
    <property type="match status" value="1"/>
</dbReference>
<comment type="caution">
    <text evidence="12">The sequence shown here is derived from an EMBL/GenBank/DDBJ whole genome shotgun (WGS) entry which is preliminary data.</text>
</comment>
<comment type="pathway">
    <text evidence="1">Cofactor biosynthesis; (R)-pantothenate biosynthesis; (R)-pantothenate from (R)-pantoate and beta-alanine: step 1/1.</text>
</comment>
<keyword evidence="6" id="KW-0566">Pantothenate biosynthesis</keyword>
<dbReference type="GO" id="GO:0015940">
    <property type="term" value="P:pantothenate biosynthetic process"/>
    <property type="evidence" value="ECO:0007669"/>
    <property type="project" value="UniProtKB-UniPathway"/>
</dbReference>
<dbReference type="AlphaFoldDB" id="A0A8H3EHH4"/>
<comment type="catalytic activity">
    <reaction evidence="11">
        <text>(R)-pantoate + beta-alanine + ATP = (R)-pantothenate + AMP + diphosphate + H(+)</text>
        <dbReference type="Rhea" id="RHEA:10912"/>
        <dbReference type="ChEBI" id="CHEBI:15378"/>
        <dbReference type="ChEBI" id="CHEBI:15980"/>
        <dbReference type="ChEBI" id="CHEBI:29032"/>
        <dbReference type="ChEBI" id="CHEBI:30616"/>
        <dbReference type="ChEBI" id="CHEBI:33019"/>
        <dbReference type="ChEBI" id="CHEBI:57966"/>
        <dbReference type="ChEBI" id="CHEBI:456215"/>
        <dbReference type="EC" id="6.3.2.1"/>
    </reaction>
</comment>
<dbReference type="Gene3D" id="3.30.1300.10">
    <property type="entry name" value="Pantoate-beta-alanine ligase, C-terminal domain"/>
    <property type="match status" value="1"/>
</dbReference>
<reference evidence="12" key="1">
    <citation type="submission" date="2021-03" db="EMBL/GenBank/DDBJ databases">
        <authorList>
            <person name="Tagirdzhanova G."/>
        </authorList>
    </citation>
    <scope>NUCLEOTIDE SEQUENCE</scope>
</reference>
<keyword evidence="5" id="KW-0436">Ligase</keyword>
<dbReference type="GO" id="GO:0005524">
    <property type="term" value="F:ATP binding"/>
    <property type="evidence" value="ECO:0007669"/>
    <property type="project" value="UniProtKB-KW"/>
</dbReference>
<evidence type="ECO:0000256" key="1">
    <source>
        <dbReference type="ARBA" id="ARBA00004990"/>
    </source>
</evidence>
<organism evidence="12 13">
    <name type="scientific">Imshaugia aleurites</name>
    <dbReference type="NCBI Taxonomy" id="172621"/>
    <lineage>
        <taxon>Eukaryota</taxon>
        <taxon>Fungi</taxon>
        <taxon>Dikarya</taxon>
        <taxon>Ascomycota</taxon>
        <taxon>Pezizomycotina</taxon>
        <taxon>Lecanoromycetes</taxon>
        <taxon>OSLEUM clade</taxon>
        <taxon>Lecanoromycetidae</taxon>
        <taxon>Lecanorales</taxon>
        <taxon>Lecanorineae</taxon>
        <taxon>Parmeliaceae</taxon>
        <taxon>Imshaugia</taxon>
    </lineage>
</organism>
<comment type="similarity">
    <text evidence="2">Belongs to the pantothenate synthetase family.</text>
</comment>
<dbReference type="NCBIfam" id="TIGR00018">
    <property type="entry name" value="panC"/>
    <property type="match status" value="1"/>
</dbReference>
<dbReference type="InterPro" id="IPR014729">
    <property type="entry name" value="Rossmann-like_a/b/a_fold"/>
</dbReference>
<evidence type="ECO:0000256" key="4">
    <source>
        <dbReference type="ARBA" id="ARBA00015647"/>
    </source>
</evidence>
<evidence type="ECO:0000256" key="9">
    <source>
        <dbReference type="ARBA" id="ARBA00029902"/>
    </source>
</evidence>
<dbReference type="EMBL" id="CAJPDT010000001">
    <property type="protein sequence ID" value="CAF9904663.1"/>
    <property type="molecule type" value="Genomic_DNA"/>
</dbReference>
<keyword evidence="13" id="KW-1185">Reference proteome</keyword>
<dbReference type="HAMAP" id="MF_00158">
    <property type="entry name" value="PanC"/>
    <property type="match status" value="1"/>
</dbReference>
<dbReference type="Proteomes" id="UP000664534">
    <property type="component" value="Unassembled WGS sequence"/>
</dbReference>
<evidence type="ECO:0000256" key="6">
    <source>
        <dbReference type="ARBA" id="ARBA00022655"/>
    </source>
</evidence>
<evidence type="ECO:0000256" key="3">
    <source>
        <dbReference type="ARBA" id="ARBA00012219"/>
    </source>
</evidence>
<evidence type="ECO:0000313" key="12">
    <source>
        <dbReference type="EMBL" id="CAF9904663.1"/>
    </source>
</evidence>
<dbReference type="PANTHER" id="PTHR21299:SF1">
    <property type="entry name" value="PANTOATE--BETA-ALANINE LIGASE"/>
    <property type="match status" value="1"/>
</dbReference>
<evidence type="ECO:0000256" key="7">
    <source>
        <dbReference type="ARBA" id="ARBA00022741"/>
    </source>
</evidence>
<dbReference type="PANTHER" id="PTHR21299">
    <property type="entry name" value="CYTIDYLATE KINASE/PANTOATE-BETA-ALANINE LIGASE"/>
    <property type="match status" value="1"/>
</dbReference>
<dbReference type="SUPFAM" id="SSF52374">
    <property type="entry name" value="Nucleotidylyl transferase"/>
    <property type="match status" value="1"/>
</dbReference>
<accession>A0A8H3EHH4</accession>
<evidence type="ECO:0000256" key="2">
    <source>
        <dbReference type="ARBA" id="ARBA00009256"/>
    </source>
</evidence>
<evidence type="ECO:0000256" key="5">
    <source>
        <dbReference type="ARBA" id="ARBA00022598"/>
    </source>
</evidence>
<dbReference type="Pfam" id="PF02569">
    <property type="entry name" value="Pantoate_ligase"/>
    <property type="match status" value="1"/>
</dbReference>
<evidence type="ECO:0000256" key="10">
    <source>
        <dbReference type="ARBA" id="ARBA00032806"/>
    </source>
</evidence>
<evidence type="ECO:0000313" key="13">
    <source>
        <dbReference type="Proteomes" id="UP000664534"/>
    </source>
</evidence>
<dbReference type="InterPro" id="IPR003721">
    <property type="entry name" value="Pantoate_ligase"/>
</dbReference>
<dbReference type="InterPro" id="IPR042176">
    <property type="entry name" value="Pantoate_ligase_C"/>
</dbReference>
<keyword evidence="8" id="KW-0067">ATP-binding</keyword>
<keyword evidence="7" id="KW-0547">Nucleotide-binding</keyword>
<dbReference type="GO" id="GO:0004592">
    <property type="term" value="F:pantoate-beta-alanine ligase activity"/>
    <property type="evidence" value="ECO:0007669"/>
    <property type="project" value="UniProtKB-EC"/>
</dbReference>
<evidence type="ECO:0000256" key="8">
    <source>
        <dbReference type="ARBA" id="ARBA00022840"/>
    </source>
</evidence>
<sequence>MSAPPTTPVLRTVSSMRRFRSTLPGSVSLVPTMGMLHSGHMSLIRLAAEQTDSIVISIYANPTQLATAEERASYPATLEADVAALERLDDELRRDGAARIKAVFAPTDEEMYPYLDSTDVASGLGAFVTISPLAGRLEGADQPAHFNGVATVCLKLFNAVKPHKAYFGEKDFQQTVVIRRLVQDFLVDTDVVVGETVREDDGLALSSRNAYLGSRRRKVATVLWRALCAAAKIYQDGETRRGEILACSLTEAKREQSLQEQMNGCDRARFEILYLELSDLDSMEDVERVNPRKGALLSGAIRMLPLEAATGAENSGLRNGADWIRLIDSIVLRPTRGL</sequence>
<name>A0A8H3EHH4_9LECA</name>
<proteinExistence type="inferred from homology"/>